<accession>A0A828SKP7</accession>
<organism evidence="1 2">
    <name type="scientific">Acinetobacter baumannii 6014059</name>
    <dbReference type="NCBI Taxonomy" id="525242"/>
    <lineage>
        <taxon>Bacteria</taxon>
        <taxon>Pseudomonadati</taxon>
        <taxon>Pseudomonadota</taxon>
        <taxon>Gammaproteobacteria</taxon>
        <taxon>Moraxellales</taxon>
        <taxon>Moraxellaceae</taxon>
        <taxon>Acinetobacter</taxon>
        <taxon>Acinetobacter calcoaceticus/baumannii complex</taxon>
    </lineage>
</organism>
<name>A0A828SKP7_ACIBA</name>
<reference evidence="1 2" key="1">
    <citation type="submission" date="2011-04" db="EMBL/GenBank/DDBJ databases">
        <authorList>
            <person name="Weinstock G."/>
            <person name="Sodergren E."/>
            <person name="Clifton S."/>
            <person name="Fulton L."/>
            <person name="Fulton B."/>
            <person name="Courtney L."/>
            <person name="Fronick C."/>
            <person name="Harrison M."/>
            <person name="Strong C."/>
            <person name="Farmer C."/>
            <person name="Delahaunty K."/>
            <person name="Markovic C."/>
            <person name="Hall O."/>
            <person name="Minx P."/>
            <person name="Tomlinson C."/>
            <person name="Mitreva M."/>
            <person name="Hou S."/>
            <person name="Chen J."/>
            <person name="Wollam A."/>
            <person name="Pepin K.H."/>
            <person name="Johnson M."/>
            <person name="Bhonagiri V."/>
            <person name="Zhang X."/>
            <person name="Suruliraj S."/>
            <person name="Warren W."/>
            <person name="Chinwalla A."/>
            <person name="Mardis E.R."/>
            <person name="Wilson R.K."/>
        </authorList>
    </citation>
    <scope>NUCLEOTIDE SEQUENCE [LARGE SCALE GENOMIC DNA]</scope>
    <source>
        <strain evidence="1 2">6014059</strain>
    </source>
</reference>
<proteinExistence type="predicted"/>
<sequence>EAQPIGWPAPLSDDREVGIVECVMSDQVVLGVRQRQQAFPLGGGQDGTTWHIY</sequence>
<dbReference type="Proteomes" id="UP000003204">
    <property type="component" value="Unassembled WGS sequence"/>
</dbReference>
<gene>
    <name evidence="1" type="ORF">HMPREF0022_03317</name>
</gene>
<evidence type="ECO:0000313" key="2">
    <source>
        <dbReference type="Proteomes" id="UP000003204"/>
    </source>
</evidence>
<evidence type="ECO:0000313" key="1">
    <source>
        <dbReference type="EMBL" id="EGJ66962.1"/>
    </source>
</evidence>
<dbReference type="EMBL" id="ACYS02000185">
    <property type="protein sequence ID" value="EGJ66962.1"/>
    <property type="molecule type" value="Genomic_DNA"/>
</dbReference>
<dbReference type="AlphaFoldDB" id="A0A828SKP7"/>
<feature type="non-terminal residue" evidence="1">
    <location>
        <position position="1"/>
    </location>
</feature>
<protein>
    <submittedName>
        <fullName evidence="1">Uncharacterized protein</fullName>
    </submittedName>
</protein>
<comment type="caution">
    <text evidence="1">The sequence shown here is derived from an EMBL/GenBank/DDBJ whole genome shotgun (WGS) entry which is preliminary data.</text>
</comment>